<proteinExistence type="predicted"/>
<dbReference type="AlphaFoldDB" id="A0A1J5I154"/>
<accession>A0A1J5I154</accession>
<name>A0A1J5I154_9BACT</name>
<sequence>MKIAWSVKVPQGAKLKVKDGEKVEIGDIIYEFHENVIERLPLMGWQKLNSNEKKTVLQGIVKRNLVKDEILKKGSFFSNITLKSPGAGKCLGVDEFGNIELESEKDEKYFSPISAKKVRVEDDKIIFELKGVEFECDGVNQFKTWGDFSGLVVDDLEQISSLQNGQVVLIKENIDVAIKAEAVGASGLILVNLIKAKDFDDCDIPIVTMKEDEVNKLIKFVGEKTVKIWLNASSSKVLVVLE</sequence>
<reference evidence="1 2" key="1">
    <citation type="journal article" date="2016" name="Environ. Microbiol.">
        <title>Genomic resolution of a cold subsurface aquifer community provides metabolic insights for novel microbes adapted to high CO concentrations.</title>
        <authorList>
            <person name="Probst A.J."/>
            <person name="Castelle C.J."/>
            <person name="Singh A."/>
            <person name="Brown C.T."/>
            <person name="Anantharaman K."/>
            <person name="Sharon I."/>
            <person name="Hug L.A."/>
            <person name="Burstein D."/>
            <person name="Emerson J.B."/>
            <person name="Thomas B.C."/>
            <person name="Banfield J.F."/>
        </authorList>
    </citation>
    <scope>NUCLEOTIDE SEQUENCE [LARGE SCALE GENOMIC DNA]</scope>
    <source>
        <strain evidence="1">CG2_30_35_20</strain>
    </source>
</reference>
<dbReference type="Proteomes" id="UP000182344">
    <property type="component" value="Unassembled WGS sequence"/>
</dbReference>
<protein>
    <submittedName>
        <fullName evidence="1">Uncharacterized protein</fullName>
    </submittedName>
</protein>
<evidence type="ECO:0000313" key="2">
    <source>
        <dbReference type="Proteomes" id="UP000182344"/>
    </source>
</evidence>
<dbReference type="EMBL" id="MNZO01000005">
    <property type="protein sequence ID" value="OIP87826.1"/>
    <property type="molecule type" value="Genomic_DNA"/>
</dbReference>
<comment type="caution">
    <text evidence="1">The sequence shown here is derived from an EMBL/GenBank/DDBJ whole genome shotgun (WGS) entry which is preliminary data.</text>
</comment>
<gene>
    <name evidence="1" type="ORF">AUK05_00320</name>
</gene>
<organism evidence="1 2">
    <name type="scientific">Candidatus Shapirobacteria bacterium CG2_30_35_20</name>
    <dbReference type="NCBI Taxonomy" id="1805376"/>
    <lineage>
        <taxon>Bacteria</taxon>
        <taxon>Candidatus Shapironibacteriota</taxon>
    </lineage>
</organism>
<evidence type="ECO:0000313" key="1">
    <source>
        <dbReference type="EMBL" id="OIP87826.1"/>
    </source>
</evidence>
<dbReference type="STRING" id="1805376.AUK05_00320"/>